<accession>A0AAN6SL60</accession>
<dbReference type="GO" id="GO:0008168">
    <property type="term" value="F:methyltransferase activity"/>
    <property type="evidence" value="ECO:0007669"/>
    <property type="project" value="UniProtKB-KW"/>
</dbReference>
<evidence type="ECO:0000313" key="3">
    <source>
        <dbReference type="EMBL" id="KAK4031347.1"/>
    </source>
</evidence>
<dbReference type="Proteomes" id="UP001303115">
    <property type="component" value="Unassembled WGS sequence"/>
</dbReference>
<feature type="signal peptide" evidence="1">
    <location>
        <begin position="1"/>
        <end position="30"/>
    </location>
</feature>
<keyword evidence="4" id="KW-1185">Reference proteome</keyword>
<organism evidence="3 4">
    <name type="scientific">Parachaetomium inaequale</name>
    <dbReference type="NCBI Taxonomy" id="2588326"/>
    <lineage>
        <taxon>Eukaryota</taxon>
        <taxon>Fungi</taxon>
        <taxon>Dikarya</taxon>
        <taxon>Ascomycota</taxon>
        <taxon>Pezizomycotina</taxon>
        <taxon>Sordariomycetes</taxon>
        <taxon>Sordariomycetidae</taxon>
        <taxon>Sordariales</taxon>
        <taxon>Chaetomiaceae</taxon>
        <taxon>Parachaetomium</taxon>
    </lineage>
</organism>
<dbReference type="InterPro" id="IPR025714">
    <property type="entry name" value="Methyltranfer_dom"/>
</dbReference>
<reference evidence="4" key="1">
    <citation type="journal article" date="2023" name="Mol. Phylogenet. Evol.">
        <title>Genome-scale phylogeny and comparative genomics of the fungal order Sordariales.</title>
        <authorList>
            <person name="Hensen N."/>
            <person name="Bonometti L."/>
            <person name="Westerberg I."/>
            <person name="Brannstrom I.O."/>
            <person name="Guillou S."/>
            <person name="Cros-Aarteil S."/>
            <person name="Calhoun S."/>
            <person name="Haridas S."/>
            <person name="Kuo A."/>
            <person name="Mondo S."/>
            <person name="Pangilinan J."/>
            <person name="Riley R."/>
            <person name="LaButti K."/>
            <person name="Andreopoulos B."/>
            <person name="Lipzen A."/>
            <person name="Chen C."/>
            <person name="Yan M."/>
            <person name="Daum C."/>
            <person name="Ng V."/>
            <person name="Clum A."/>
            <person name="Steindorff A."/>
            <person name="Ohm R.A."/>
            <person name="Martin F."/>
            <person name="Silar P."/>
            <person name="Natvig D.O."/>
            <person name="Lalanne C."/>
            <person name="Gautier V."/>
            <person name="Ament-Velasquez S.L."/>
            <person name="Kruys A."/>
            <person name="Hutchinson M.I."/>
            <person name="Powell A.J."/>
            <person name="Barry K."/>
            <person name="Miller A.N."/>
            <person name="Grigoriev I.V."/>
            <person name="Debuchy R."/>
            <person name="Gladieux P."/>
            <person name="Hiltunen Thoren M."/>
            <person name="Johannesson H."/>
        </authorList>
    </citation>
    <scope>NUCLEOTIDE SEQUENCE [LARGE SCALE GENOMIC DNA]</scope>
    <source>
        <strain evidence="4">CBS 284.82</strain>
    </source>
</reference>
<gene>
    <name evidence="3" type="ORF">C8A01DRAFT_51540</name>
</gene>
<evidence type="ECO:0000256" key="1">
    <source>
        <dbReference type="SAM" id="SignalP"/>
    </source>
</evidence>
<evidence type="ECO:0000259" key="2">
    <source>
        <dbReference type="Pfam" id="PF13383"/>
    </source>
</evidence>
<dbReference type="Pfam" id="PF13383">
    <property type="entry name" value="Methyltransf_22"/>
    <property type="match status" value="1"/>
</dbReference>
<dbReference type="InterPro" id="IPR029063">
    <property type="entry name" value="SAM-dependent_MTases_sf"/>
</dbReference>
<dbReference type="EMBL" id="MU854852">
    <property type="protein sequence ID" value="KAK4031347.1"/>
    <property type="molecule type" value="Genomic_DNA"/>
</dbReference>
<evidence type="ECO:0000313" key="4">
    <source>
        <dbReference type="Proteomes" id="UP001303115"/>
    </source>
</evidence>
<dbReference type="PANTHER" id="PTHR32026">
    <property type="entry name" value="METHYLTRANSFERASE-LIKE PROTEIN 24"/>
    <property type="match status" value="1"/>
</dbReference>
<dbReference type="Gene3D" id="3.40.50.150">
    <property type="entry name" value="Vaccinia Virus protein VP39"/>
    <property type="match status" value="1"/>
</dbReference>
<name>A0AAN6SL60_9PEZI</name>
<keyword evidence="3" id="KW-0808">Transferase</keyword>
<dbReference type="GO" id="GO:0032259">
    <property type="term" value="P:methylation"/>
    <property type="evidence" value="ECO:0007669"/>
    <property type="project" value="UniProtKB-KW"/>
</dbReference>
<feature type="domain" description="Methyltransferase" evidence="2">
    <location>
        <begin position="73"/>
        <end position="248"/>
    </location>
</feature>
<keyword evidence="3" id="KW-0489">Methyltransferase</keyword>
<dbReference type="InterPro" id="IPR026913">
    <property type="entry name" value="METTL24"/>
</dbReference>
<protein>
    <submittedName>
        <fullName evidence="3">Methyltransferase domain-containing protein</fullName>
    </submittedName>
</protein>
<comment type="caution">
    <text evidence="3">The sequence shown here is derived from an EMBL/GenBank/DDBJ whole genome shotgun (WGS) entry which is preliminary data.</text>
</comment>
<proteinExistence type="predicted"/>
<keyword evidence="1" id="KW-0732">Signal</keyword>
<dbReference type="AlphaFoldDB" id="A0AAN6SL60"/>
<dbReference type="PANTHER" id="PTHR32026:SF10">
    <property type="entry name" value="METHYLTRANSFERASE-LIKE PROTEIN 24-RELATED"/>
    <property type="match status" value="1"/>
</dbReference>
<sequence length="340" mass="38090">MLTTPRFMIALLSFAAILFLIAFTSTATSASSYREPSDSNPSAAGAGAGPAVNTALREKLALAERLWEQAVVDREAMAARMGFDQKFPDGYNNPYNIWDFARPSFFCPHDMERVGTLGDGGKVVCGMSRYETFSPGPSSATNPARELVVYSFGVNDDSSFEAALLQRTNAQIWGYDYSVDKWAKHIPSHRLSRAYFKKAGIGKQTDETKQPPFYNVQDLMKINGHDYVDIVKMDIEGFEYDALTSLVDFITSTPTGSHNGSLPFGQLLVEMHLYDGDRPHGSPANIRAWMEWWSALEKLGLRPANNEDNWIGDVVYGKPRFMEYTMINALNKERNMLLWD</sequence>
<feature type="chain" id="PRO_5043025483" evidence="1">
    <location>
        <begin position="31"/>
        <end position="340"/>
    </location>
</feature>